<comment type="similarity">
    <text evidence="2">Belongs to the UPF0073 (Hly-III) family.</text>
</comment>
<keyword evidence="6" id="KW-0479">Metal-binding</keyword>
<evidence type="ECO:0000256" key="7">
    <source>
        <dbReference type="SAM" id="Phobius"/>
    </source>
</evidence>
<reference evidence="8" key="2">
    <citation type="journal article" date="2021" name="PeerJ">
        <title>Extensive microbial diversity within the chicken gut microbiome revealed by metagenomics and culture.</title>
        <authorList>
            <person name="Gilroy R."/>
            <person name="Ravi A."/>
            <person name="Getino M."/>
            <person name="Pursley I."/>
            <person name="Horton D.L."/>
            <person name="Alikhan N.F."/>
            <person name="Baker D."/>
            <person name="Gharbi K."/>
            <person name="Hall N."/>
            <person name="Watson M."/>
            <person name="Adriaenssens E.M."/>
            <person name="Foster-Nyarko E."/>
            <person name="Jarju S."/>
            <person name="Secka A."/>
            <person name="Antonio M."/>
            <person name="Oren A."/>
            <person name="Chaudhuri R.R."/>
            <person name="La Ragione R."/>
            <person name="Hildebrand F."/>
            <person name="Pallen M.J."/>
        </authorList>
    </citation>
    <scope>NUCLEOTIDE SEQUENCE</scope>
    <source>
        <strain evidence="8">B3-4054</strain>
    </source>
</reference>
<dbReference type="AlphaFoldDB" id="A0A9D9HDF6"/>
<feature type="binding site" evidence="6">
    <location>
        <position position="73"/>
    </location>
    <ligand>
        <name>Zn(2+)</name>
        <dbReference type="ChEBI" id="CHEBI:29105"/>
    </ligand>
</feature>
<keyword evidence="5 7" id="KW-0472">Membrane</keyword>
<dbReference type="GO" id="GO:0016020">
    <property type="term" value="C:membrane"/>
    <property type="evidence" value="ECO:0007669"/>
    <property type="project" value="InterPro"/>
</dbReference>
<reference evidence="8" key="1">
    <citation type="submission" date="2020-10" db="EMBL/GenBank/DDBJ databases">
        <authorList>
            <person name="Gilroy R."/>
        </authorList>
    </citation>
    <scope>NUCLEOTIDE SEQUENCE</scope>
    <source>
        <strain evidence="8">B3-4054</strain>
    </source>
</reference>
<evidence type="ECO:0000256" key="5">
    <source>
        <dbReference type="ARBA" id="ARBA00023136"/>
    </source>
</evidence>
<name>A0A9D9HDF6_9SPIR</name>
<dbReference type="Proteomes" id="UP000823616">
    <property type="component" value="Unassembled WGS sequence"/>
</dbReference>
<feature type="transmembrane region" description="Helical" evidence="7">
    <location>
        <begin position="140"/>
        <end position="157"/>
    </location>
</feature>
<dbReference type="GO" id="GO:0012505">
    <property type="term" value="C:endomembrane system"/>
    <property type="evidence" value="ECO:0007669"/>
    <property type="project" value="UniProtKB-SubCell"/>
</dbReference>
<comment type="subcellular location">
    <subcellularLocation>
        <location evidence="1">Endomembrane system</location>
        <topology evidence="1">Multi-pass membrane protein</topology>
    </subcellularLocation>
</comment>
<accession>A0A9D9HDF6</accession>
<keyword evidence="3 7" id="KW-0812">Transmembrane</keyword>
<organism evidence="8 9">
    <name type="scientific">Candidatus Avitreponema avistercoris</name>
    <dbReference type="NCBI Taxonomy" id="2840705"/>
    <lineage>
        <taxon>Bacteria</taxon>
        <taxon>Pseudomonadati</taxon>
        <taxon>Spirochaetota</taxon>
        <taxon>Spirochaetia</taxon>
        <taxon>Spirochaetales</taxon>
        <taxon>Candidatus Avitreponema</taxon>
    </lineage>
</organism>
<feature type="transmembrane region" description="Helical" evidence="7">
    <location>
        <begin position="197"/>
        <end position="217"/>
    </location>
</feature>
<dbReference type="Pfam" id="PF03006">
    <property type="entry name" value="HlyIII"/>
    <property type="match status" value="1"/>
</dbReference>
<evidence type="ECO:0000256" key="3">
    <source>
        <dbReference type="ARBA" id="ARBA00022692"/>
    </source>
</evidence>
<evidence type="ECO:0000313" key="9">
    <source>
        <dbReference type="Proteomes" id="UP000823616"/>
    </source>
</evidence>
<feature type="binding site" evidence="6">
    <location>
        <position position="195"/>
    </location>
    <ligand>
        <name>Zn(2+)</name>
        <dbReference type="ChEBI" id="CHEBI:29105"/>
    </ligand>
</feature>
<feature type="transmembrane region" description="Helical" evidence="7">
    <location>
        <begin position="21"/>
        <end position="41"/>
    </location>
</feature>
<feature type="transmembrane region" description="Helical" evidence="7">
    <location>
        <begin position="114"/>
        <end position="133"/>
    </location>
</feature>
<proteinExistence type="inferred from homology"/>
<feature type="transmembrane region" description="Helical" evidence="7">
    <location>
        <begin position="53"/>
        <end position="75"/>
    </location>
</feature>
<dbReference type="PANTHER" id="PTHR20855:SF129">
    <property type="entry name" value="HEMOLYSIN-3 HOMOLOG"/>
    <property type="match status" value="1"/>
</dbReference>
<sequence>MKTEERRPYRLSEEIANSITHGIGALLSIAGTVILIVRAAACTPDGRKGLTVTAVSIFGFSMIFLYMMSCLYHALSRTRAYTVFERLDHSAIFVLIAGTYTAYCLTALRGATGWALFGIIWGLAAAGVSLYAVFGRRMRIASVITYLLMGWLIVFAAKPLQEAITEESWRFLLAGGICYTAGAVVYMLKKIPWTHPVWHLFVIGGTVLHFFSVYLSLGGQG</sequence>
<evidence type="ECO:0000256" key="6">
    <source>
        <dbReference type="PIRSR" id="PIRSR604254-1"/>
    </source>
</evidence>
<evidence type="ECO:0000256" key="2">
    <source>
        <dbReference type="ARBA" id="ARBA00008488"/>
    </source>
</evidence>
<dbReference type="EMBL" id="JADIMS010000055">
    <property type="protein sequence ID" value="MBO8450150.1"/>
    <property type="molecule type" value="Genomic_DNA"/>
</dbReference>
<dbReference type="InterPro" id="IPR004254">
    <property type="entry name" value="AdipoR/HlyIII-related"/>
</dbReference>
<dbReference type="InterPro" id="IPR005744">
    <property type="entry name" value="Hy-lIII"/>
</dbReference>
<evidence type="ECO:0000313" key="8">
    <source>
        <dbReference type="EMBL" id="MBO8450150.1"/>
    </source>
</evidence>
<feature type="transmembrane region" description="Helical" evidence="7">
    <location>
        <begin position="87"/>
        <end position="108"/>
    </location>
</feature>
<gene>
    <name evidence="8" type="ORF">IAA96_03490</name>
</gene>
<comment type="caution">
    <text evidence="8">The sequence shown here is derived from an EMBL/GenBank/DDBJ whole genome shotgun (WGS) entry which is preliminary data.</text>
</comment>
<keyword evidence="6" id="KW-0862">Zinc</keyword>
<dbReference type="GO" id="GO:0046872">
    <property type="term" value="F:metal ion binding"/>
    <property type="evidence" value="ECO:0007669"/>
    <property type="project" value="UniProtKB-KW"/>
</dbReference>
<evidence type="ECO:0000256" key="1">
    <source>
        <dbReference type="ARBA" id="ARBA00004127"/>
    </source>
</evidence>
<dbReference type="NCBIfam" id="TIGR01065">
    <property type="entry name" value="hlyIII"/>
    <property type="match status" value="1"/>
</dbReference>
<evidence type="ECO:0000256" key="4">
    <source>
        <dbReference type="ARBA" id="ARBA00022989"/>
    </source>
</evidence>
<dbReference type="GO" id="GO:0140911">
    <property type="term" value="F:pore-forming activity"/>
    <property type="evidence" value="ECO:0007669"/>
    <property type="project" value="InterPro"/>
</dbReference>
<protein>
    <submittedName>
        <fullName evidence="8">Hemolysin III family protein</fullName>
    </submittedName>
</protein>
<feature type="binding site" evidence="6">
    <location>
        <position position="199"/>
    </location>
    <ligand>
        <name>Zn(2+)</name>
        <dbReference type="ChEBI" id="CHEBI:29105"/>
    </ligand>
</feature>
<feature type="transmembrane region" description="Helical" evidence="7">
    <location>
        <begin position="169"/>
        <end position="188"/>
    </location>
</feature>
<dbReference type="PANTHER" id="PTHR20855">
    <property type="entry name" value="ADIPOR/PROGESTIN RECEPTOR-RELATED"/>
    <property type="match status" value="1"/>
</dbReference>
<keyword evidence="4 7" id="KW-1133">Transmembrane helix</keyword>